<dbReference type="GO" id="GO:0008270">
    <property type="term" value="F:zinc ion binding"/>
    <property type="evidence" value="ECO:0007669"/>
    <property type="project" value="InterPro"/>
</dbReference>
<dbReference type="InterPro" id="IPR036864">
    <property type="entry name" value="Zn2-C6_fun-type_DNA-bd_sf"/>
</dbReference>
<evidence type="ECO:0000259" key="7">
    <source>
        <dbReference type="PROSITE" id="PS50048"/>
    </source>
</evidence>
<dbReference type="Gene3D" id="4.10.240.10">
    <property type="entry name" value="Zn(2)-C6 fungal-type DNA-binding domain"/>
    <property type="match status" value="1"/>
</dbReference>
<evidence type="ECO:0000256" key="3">
    <source>
        <dbReference type="ARBA" id="ARBA00023125"/>
    </source>
</evidence>
<dbReference type="AlphaFoldDB" id="A0A9W9RH44"/>
<dbReference type="PROSITE" id="PS50048">
    <property type="entry name" value="ZN2_CY6_FUNGAL_2"/>
    <property type="match status" value="1"/>
</dbReference>
<evidence type="ECO:0000313" key="9">
    <source>
        <dbReference type="Proteomes" id="UP001147782"/>
    </source>
</evidence>
<dbReference type="GO" id="GO:0003677">
    <property type="term" value="F:DNA binding"/>
    <property type="evidence" value="ECO:0007669"/>
    <property type="project" value="UniProtKB-KW"/>
</dbReference>
<reference evidence="8" key="1">
    <citation type="submission" date="2022-11" db="EMBL/GenBank/DDBJ databases">
        <authorList>
            <person name="Petersen C."/>
        </authorList>
    </citation>
    <scope>NUCLEOTIDE SEQUENCE</scope>
    <source>
        <strain evidence="8">IBT 29864</strain>
    </source>
</reference>
<evidence type="ECO:0000256" key="6">
    <source>
        <dbReference type="SAM" id="Coils"/>
    </source>
</evidence>
<sequence>MPQDRSNDMHLRTTQRAPRSCRSCTSRKVKCDKAVPCSTCIKRGEADACAREMVIVRGEVTIWKDEQLPTYEELRHENKRLQEEINCLRAENKQLIDSKAASELPGLSLRQSRAVEHDNEGLEEELWKSLAVASAASRSSVSNWDDIVLPNAGCSKQLVAYDKVWNSWVHYALEYPSFEKECTSFTAAMDRGFDRRKLSRMWYDAAIFSLYRADFMRVPHIHTVQAIAILGMCFNNWGDVEVGQHMWSCALRIARRIALNTPYSNAAAACLSAEAQHRLWWTLVISHVKFMWEGMKKVKNKGKTDNFGGDGRLKLPYRPPEVDDTDFDVPLPSATLTEAGEDEAAHYHVHYHIFMARTAAAVYRFRAAIKSGSGSAEETITAVKTVDEELAEIIDSLPPLLQPDTDIADGNLHRLELAHPWIKWQRRDLTLVLLHMRLRIHRALHEQWLSSSGHHNWARTVSVNSAMSIIWINRNWDQPASMRKQWYAQVLAMVSQNNH</sequence>
<evidence type="ECO:0000256" key="1">
    <source>
        <dbReference type="ARBA" id="ARBA00004123"/>
    </source>
</evidence>
<evidence type="ECO:0000256" key="5">
    <source>
        <dbReference type="ARBA" id="ARBA00023242"/>
    </source>
</evidence>
<dbReference type="PROSITE" id="PS00463">
    <property type="entry name" value="ZN2_CY6_FUNGAL_1"/>
    <property type="match status" value="1"/>
</dbReference>
<dbReference type="RefSeq" id="XP_056550731.1">
    <property type="nucleotide sequence ID" value="XM_056704771.1"/>
</dbReference>
<dbReference type="GeneID" id="81443950"/>
<keyword evidence="4" id="KW-0804">Transcription</keyword>
<reference evidence="8" key="2">
    <citation type="journal article" date="2023" name="IMA Fungus">
        <title>Comparative genomic study of the Penicillium genus elucidates a diverse pangenome and 15 lateral gene transfer events.</title>
        <authorList>
            <person name="Petersen C."/>
            <person name="Sorensen T."/>
            <person name="Nielsen M.R."/>
            <person name="Sondergaard T.E."/>
            <person name="Sorensen J.L."/>
            <person name="Fitzpatrick D.A."/>
            <person name="Frisvad J.C."/>
            <person name="Nielsen K.L."/>
        </authorList>
    </citation>
    <scope>NUCLEOTIDE SEQUENCE</scope>
    <source>
        <strain evidence="8">IBT 29864</strain>
    </source>
</reference>
<keyword evidence="5" id="KW-0539">Nucleus</keyword>
<dbReference type="InterPro" id="IPR001138">
    <property type="entry name" value="Zn2Cys6_DnaBD"/>
</dbReference>
<evidence type="ECO:0000256" key="2">
    <source>
        <dbReference type="ARBA" id="ARBA00023015"/>
    </source>
</evidence>
<dbReference type="PANTHER" id="PTHR31001:SF76">
    <property type="entry name" value="ZN(2)-C6 FUNGAL-TYPE DOMAIN-CONTAINING PROTEIN"/>
    <property type="match status" value="1"/>
</dbReference>
<dbReference type="CDD" id="cd12148">
    <property type="entry name" value="fungal_TF_MHR"/>
    <property type="match status" value="1"/>
</dbReference>
<dbReference type="Pfam" id="PF00172">
    <property type="entry name" value="Zn_clus"/>
    <property type="match status" value="1"/>
</dbReference>
<keyword evidence="3" id="KW-0238">DNA-binding</keyword>
<evidence type="ECO:0000256" key="4">
    <source>
        <dbReference type="ARBA" id="ARBA00023163"/>
    </source>
</evidence>
<feature type="domain" description="Zn(2)-C6 fungal-type" evidence="7">
    <location>
        <begin position="20"/>
        <end position="51"/>
    </location>
</feature>
<dbReference type="GO" id="GO:0000981">
    <property type="term" value="F:DNA-binding transcription factor activity, RNA polymerase II-specific"/>
    <property type="evidence" value="ECO:0007669"/>
    <property type="project" value="InterPro"/>
</dbReference>
<comment type="caution">
    <text evidence="8">The sequence shown here is derived from an EMBL/GenBank/DDBJ whole genome shotgun (WGS) entry which is preliminary data.</text>
</comment>
<dbReference type="SMART" id="SM00066">
    <property type="entry name" value="GAL4"/>
    <property type="match status" value="1"/>
</dbReference>
<organism evidence="8 9">
    <name type="scientific">Penicillium cataractarum</name>
    <dbReference type="NCBI Taxonomy" id="2100454"/>
    <lineage>
        <taxon>Eukaryota</taxon>
        <taxon>Fungi</taxon>
        <taxon>Dikarya</taxon>
        <taxon>Ascomycota</taxon>
        <taxon>Pezizomycotina</taxon>
        <taxon>Eurotiomycetes</taxon>
        <taxon>Eurotiomycetidae</taxon>
        <taxon>Eurotiales</taxon>
        <taxon>Aspergillaceae</taxon>
        <taxon>Penicillium</taxon>
    </lineage>
</organism>
<dbReference type="CDD" id="cd00067">
    <property type="entry name" value="GAL4"/>
    <property type="match status" value="1"/>
</dbReference>
<keyword evidence="2" id="KW-0805">Transcription regulation</keyword>
<keyword evidence="9" id="KW-1185">Reference proteome</keyword>
<dbReference type="SUPFAM" id="SSF57701">
    <property type="entry name" value="Zn2/Cys6 DNA-binding domain"/>
    <property type="match status" value="1"/>
</dbReference>
<dbReference type="InterPro" id="IPR050613">
    <property type="entry name" value="Sec_Metabolite_Reg"/>
</dbReference>
<dbReference type="Proteomes" id="UP001147782">
    <property type="component" value="Unassembled WGS sequence"/>
</dbReference>
<proteinExistence type="predicted"/>
<dbReference type="PANTHER" id="PTHR31001">
    <property type="entry name" value="UNCHARACTERIZED TRANSCRIPTIONAL REGULATORY PROTEIN"/>
    <property type="match status" value="1"/>
</dbReference>
<gene>
    <name evidence="8" type="ORF">N7496_011858</name>
</gene>
<evidence type="ECO:0000313" key="8">
    <source>
        <dbReference type="EMBL" id="KAJ5359445.1"/>
    </source>
</evidence>
<name>A0A9W9RH44_9EURO</name>
<comment type="subcellular location">
    <subcellularLocation>
        <location evidence="1">Nucleus</location>
    </subcellularLocation>
</comment>
<dbReference type="OrthoDB" id="1747771at2759"/>
<keyword evidence="6" id="KW-0175">Coiled coil</keyword>
<feature type="coiled-coil region" evidence="6">
    <location>
        <begin position="71"/>
        <end position="98"/>
    </location>
</feature>
<dbReference type="EMBL" id="JAPZBS010000009">
    <property type="protein sequence ID" value="KAJ5359445.1"/>
    <property type="molecule type" value="Genomic_DNA"/>
</dbReference>
<protein>
    <recommendedName>
        <fullName evidence="7">Zn(2)-C6 fungal-type domain-containing protein</fullName>
    </recommendedName>
</protein>
<dbReference type="GO" id="GO:0005634">
    <property type="term" value="C:nucleus"/>
    <property type="evidence" value="ECO:0007669"/>
    <property type="project" value="UniProtKB-SubCell"/>
</dbReference>
<accession>A0A9W9RH44</accession>